<reference evidence="1 2" key="1">
    <citation type="journal article" date="2007" name="PLoS Genet.">
        <title>Patterns and implications of gene gain and loss in the evolution of Prochlorococcus.</title>
        <authorList>
            <person name="Kettler G.C."/>
            <person name="Martiny A.C."/>
            <person name="Huang K."/>
            <person name="Zucker J."/>
            <person name="Coleman M.L."/>
            <person name="Rodrigue S."/>
            <person name="Chen F."/>
            <person name="Lapidus A."/>
            <person name="Ferriera S."/>
            <person name="Johnson J."/>
            <person name="Steglich C."/>
            <person name="Church G.M."/>
            <person name="Richardson P."/>
            <person name="Chisholm S.W."/>
        </authorList>
    </citation>
    <scope>NUCLEOTIDE SEQUENCE [LARGE SCALE GENOMIC DNA]</scope>
    <source>
        <strain evidence="1 2">MIT 9303</strain>
    </source>
</reference>
<name>A2CBT3_PROM3</name>
<gene>
    <name evidence="1" type="ordered locus">P9303_22081</name>
</gene>
<sequence length="45" mass="4960">MVQMAVEENADLVSIAWESCQQELSKGLWVLDKLVGSSGEQLHLS</sequence>
<dbReference type="EMBL" id="CP000554">
    <property type="protein sequence ID" value="ABM78943.1"/>
    <property type="molecule type" value="Genomic_DNA"/>
</dbReference>
<dbReference type="Proteomes" id="UP000002274">
    <property type="component" value="Chromosome"/>
</dbReference>
<dbReference type="HOGENOM" id="CLU_3256313_0_0_3"/>
<dbReference type="AlphaFoldDB" id="A2CBT3"/>
<proteinExistence type="predicted"/>
<evidence type="ECO:0000313" key="1">
    <source>
        <dbReference type="EMBL" id="ABM78943.1"/>
    </source>
</evidence>
<accession>A2CBT3</accession>
<organism evidence="1 2">
    <name type="scientific">Prochlorococcus marinus (strain MIT 9303)</name>
    <dbReference type="NCBI Taxonomy" id="59922"/>
    <lineage>
        <taxon>Bacteria</taxon>
        <taxon>Bacillati</taxon>
        <taxon>Cyanobacteriota</taxon>
        <taxon>Cyanophyceae</taxon>
        <taxon>Synechococcales</taxon>
        <taxon>Prochlorococcaceae</taxon>
        <taxon>Prochlorococcus</taxon>
    </lineage>
</organism>
<evidence type="ECO:0000313" key="2">
    <source>
        <dbReference type="Proteomes" id="UP000002274"/>
    </source>
</evidence>
<dbReference type="KEGG" id="pmf:P9303_22081"/>
<protein>
    <submittedName>
        <fullName evidence="1">Uncharacterized protein</fullName>
    </submittedName>
</protein>